<comment type="function">
    <text evidence="9">Vesicle trafficking protein that functions in the secretory pathway.</text>
</comment>
<evidence type="ECO:0000256" key="7">
    <source>
        <dbReference type="ARBA" id="ARBA00023054"/>
    </source>
</evidence>
<dbReference type="PROSITE" id="PS50192">
    <property type="entry name" value="T_SNARE"/>
    <property type="match status" value="1"/>
</dbReference>
<comment type="subunit">
    <text evidence="10">Part of the t-SNARE complex.</text>
</comment>
<evidence type="ECO:0000256" key="12">
    <source>
        <dbReference type="SAM" id="Phobius"/>
    </source>
</evidence>
<evidence type="ECO:0000256" key="10">
    <source>
        <dbReference type="ARBA" id="ARBA00061857"/>
    </source>
</evidence>
<dbReference type="EMBL" id="CM000782">
    <property type="protein sequence ID" value="AQK88257.1"/>
    <property type="molecule type" value="Genomic_DNA"/>
</dbReference>
<evidence type="ECO:0000256" key="11">
    <source>
        <dbReference type="SAM" id="MobiDB-lite"/>
    </source>
</evidence>
<evidence type="ECO:0000313" key="13">
    <source>
        <dbReference type="EMBL" id="AQK88257.1"/>
    </source>
</evidence>
<evidence type="ECO:0000256" key="9">
    <source>
        <dbReference type="ARBA" id="ARBA00054128"/>
    </source>
</evidence>
<dbReference type="GO" id="GO:0005484">
    <property type="term" value="F:SNAP receptor activity"/>
    <property type="evidence" value="ECO:0007669"/>
    <property type="project" value="InterPro"/>
</dbReference>
<keyword evidence="3" id="KW-0813">Transport</keyword>
<evidence type="ECO:0000256" key="6">
    <source>
        <dbReference type="ARBA" id="ARBA00022989"/>
    </source>
</evidence>
<keyword evidence="7" id="KW-0175">Coiled coil</keyword>
<keyword evidence="8 12" id="KW-0472">Membrane</keyword>
<dbReference type="CDD" id="cd15841">
    <property type="entry name" value="SNARE_Qc"/>
    <property type="match status" value="1"/>
</dbReference>
<dbReference type="SMART" id="SM00397">
    <property type="entry name" value="t_SNARE"/>
    <property type="match status" value="1"/>
</dbReference>
<dbReference type="SUPFAM" id="SSF58038">
    <property type="entry name" value="SNARE fusion complex"/>
    <property type="match status" value="1"/>
</dbReference>
<keyword evidence="4 12" id="KW-0812">Transmembrane</keyword>
<dbReference type="Pfam" id="PF05739">
    <property type="entry name" value="SNARE"/>
    <property type="match status" value="1"/>
</dbReference>
<name>A0A1D6MBX7_MAIZE</name>
<evidence type="ECO:0000256" key="2">
    <source>
        <dbReference type="ARBA" id="ARBA00009063"/>
    </source>
</evidence>
<dbReference type="InterPro" id="IPR006012">
    <property type="entry name" value="Syntaxin/epimorphin_CS"/>
</dbReference>
<dbReference type="PANTHER" id="PTHR19305:SF35">
    <property type="entry name" value="SYNTAXIN-72"/>
    <property type="match status" value="1"/>
</dbReference>
<accession>A0A1D6MBX7</accession>
<organism evidence="13">
    <name type="scientific">Zea mays</name>
    <name type="common">Maize</name>
    <dbReference type="NCBI Taxonomy" id="4577"/>
    <lineage>
        <taxon>Eukaryota</taxon>
        <taxon>Viridiplantae</taxon>
        <taxon>Streptophyta</taxon>
        <taxon>Embryophyta</taxon>
        <taxon>Tracheophyta</taxon>
        <taxon>Spermatophyta</taxon>
        <taxon>Magnoliopsida</taxon>
        <taxon>Liliopsida</taxon>
        <taxon>Poales</taxon>
        <taxon>Poaceae</taxon>
        <taxon>PACMAD clade</taxon>
        <taxon>Panicoideae</taxon>
        <taxon>Andropogonodae</taxon>
        <taxon>Andropogoneae</taxon>
        <taxon>Tripsacinae</taxon>
        <taxon>Zea</taxon>
    </lineage>
</organism>
<gene>
    <name evidence="13" type="ORF">ZEAMMB73_Zm00001d038931</name>
</gene>
<dbReference type="GO" id="GO:0006886">
    <property type="term" value="P:intracellular protein transport"/>
    <property type="evidence" value="ECO:0007669"/>
    <property type="project" value="InterPro"/>
</dbReference>
<feature type="transmembrane region" description="Helical" evidence="12">
    <location>
        <begin position="171"/>
        <end position="189"/>
    </location>
</feature>
<evidence type="ECO:0000256" key="3">
    <source>
        <dbReference type="ARBA" id="ARBA00022448"/>
    </source>
</evidence>
<dbReference type="GO" id="GO:0016020">
    <property type="term" value="C:membrane"/>
    <property type="evidence" value="ECO:0007669"/>
    <property type="project" value="UniProtKB-SubCell"/>
</dbReference>
<dbReference type="InterPro" id="IPR000727">
    <property type="entry name" value="T_SNARE_dom"/>
</dbReference>
<sequence length="194" mass="22211">MHHGLPGARGSRDRRWRTRVSPDELGVLAAETKRWREGDRGELGSAPRSYRPPGSILERASPGNIAQVVEQEPFGHDGNFDDEYFKGTEESNQFRREYEMRRMKQDEGLDVIGEGLETLKNMASDMNEELDRQVPLMDEMDDKVDRANADLKNTNVRLKETVLQLRSSRNFCIDIILLCVILGIAAYLYNVLKK</sequence>
<proteinExistence type="inferred from homology"/>
<dbReference type="AlphaFoldDB" id="A0A1D6MBX7"/>
<comment type="subcellular location">
    <subcellularLocation>
        <location evidence="1">Membrane</location>
        <topology evidence="1">Single-pass membrane protein</topology>
    </subcellularLocation>
</comment>
<evidence type="ECO:0000256" key="5">
    <source>
        <dbReference type="ARBA" id="ARBA00022927"/>
    </source>
</evidence>
<dbReference type="Gene3D" id="1.20.5.110">
    <property type="match status" value="1"/>
</dbReference>
<evidence type="ECO:0000256" key="4">
    <source>
        <dbReference type="ARBA" id="ARBA00022692"/>
    </source>
</evidence>
<keyword evidence="5" id="KW-0653">Protein transport</keyword>
<keyword evidence="6 12" id="KW-1133">Transmembrane helix</keyword>
<evidence type="ECO:0000256" key="8">
    <source>
        <dbReference type="ARBA" id="ARBA00023136"/>
    </source>
</evidence>
<dbReference type="ExpressionAtlas" id="A0A1D6MBX7">
    <property type="expression patterns" value="baseline and differential"/>
</dbReference>
<dbReference type="PANTHER" id="PTHR19305">
    <property type="entry name" value="SYNAPTOSOMAL ASSOCIATED PROTEIN"/>
    <property type="match status" value="1"/>
</dbReference>
<feature type="region of interest" description="Disordered" evidence="11">
    <location>
        <begin position="36"/>
        <end position="62"/>
    </location>
</feature>
<evidence type="ECO:0000256" key="1">
    <source>
        <dbReference type="ARBA" id="ARBA00004167"/>
    </source>
</evidence>
<dbReference type="PROSITE" id="PS00914">
    <property type="entry name" value="SYNTAXIN"/>
    <property type="match status" value="1"/>
</dbReference>
<protein>
    <submittedName>
        <fullName evidence="13">Syntaxin-72</fullName>
    </submittedName>
</protein>
<dbReference type="FunFam" id="1.20.5.110:FF:000037">
    <property type="entry name" value="Putative syntaxin-71-like"/>
    <property type="match status" value="1"/>
</dbReference>
<reference evidence="13" key="1">
    <citation type="submission" date="2015-12" db="EMBL/GenBank/DDBJ databases">
        <title>Update maize B73 reference genome by single molecule sequencing technologies.</title>
        <authorList>
            <consortium name="Maize Genome Sequencing Project"/>
            <person name="Ware D."/>
        </authorList>
    </citation>
    <scope>NUCLEOTIDE SEQUENCE</scope>
    <source>
        <tissue evidence="13">Seedling</tissue>
    </source>
</reference>
<comment type="similarity">
    <text evidence="2">Belongs to the syntaxin family.</text>
</comment>